<dbReference type="OrthoDB" id="4769at2759"/>
<evidence type="ECO:0000256" key="14">
    <source>
        <dbReference type="ARBA" id="ARBA00048064"/>
    </source>
</evidence>
<dbReference type="PANTHER" id="PTHR12989">
    <property type="entry name" value="ALPHA-1,2-GLUCOSYLTRANSFERASE ALG10"/>
    <property type="match status" value="1"/>
</dbReference>
<evidence type="ECO:0000256" key="13">
    <source>
        <dbReference type="ARBA" id="ARBA00044727"/>
    </source>
</evidence>
<dbReference type="EMBL" id="LN733222">
    <property type="protein sequence ID" value="CEP16638.1"/>
    <property type="molecule type" value="Genomic_DNA"/>
</dbReference>
<comment type="pathway">
    <text evidence="2">Protein modification; protein glycosylation.</text>
</comment>
<keyword evidence="7" id="KW-0808">Transferase</keyword>
<evidence type="ECO:0000256" key="12">
    <source>
        <dbReference type="ARBA" id="ARBA00032069"/>
    </source>
</evidence>
<evidence type="ECO:0000256" key="1">
    <source>
        <dbReference type="ARBA" id="ARBA00004477"/>
    </source>
</evidence>
<sequence length="281" mass="32401">MMVTIIDTLSNVGDSKKSDDTDVYFYNPKCSSIQHPTEMVRSICSLIMNTFKNSKTVLPNIATFLLGIVSFGIFLVWNGGIVLGDRSNHVAGLHFPQLFYYSSFLSFFAAPWTFSLAPVLKLLAVKSLIYGTASTLIALFLVHKFTHEHPFILSDNRHYTFYVWHKIYRRHWAVRYLLAPVYTMSGSLNIQAFADHTSFLLALGYFVALVLSLVPSPLLEFRYFIIPFLFYMVHIPPPTQTMRTAVGLSLYLSIHLVTVYLFVFRPFKWRDLPDQLQRFLW</sequence>
<proteinExistence type="inferred from homology"/>
<dbReference type="STRING" id="35722.A0A0B7NMR0"/>
<feature type="transmembrane region" description="Helical" evidence="15">
    <location>
        <begin position="57"/>
        <end position="77"/>
    </location>
</feature>
<dbReference type="AlphaFoldDB" id="A0A0B7NMR0"/>
<keyword evidence="9" id="KW-0256">Endoplasmic reticulum</keyword>
<organism evidence="16 17">
    <name type="scientific">Parasitella parasitica</name>
    <dbReference type="NCBI Taxonomy" id="35722"/>
    <lineage>
        <taxon>Eukaryota</taxon>
        <taxon>Fungi</taxon>
        <taxon>Fungi incertae sedis</taxon>
        <taxon>Mucoromycota</taxon>
        <taxon>Mucoromycotina</taxon>
        <taxon>Mucoromycetes</taxon>
        <taxon>Mucorales</taxon>
        <taxon>Mucorineae</taxon>
        <taxon>Mucoraceae</taxon>
        <taxon>Parasitella</taxon>
    </lineage>
</organism>
<keyword evidence="11 15" id="KW-0472">Membrane</keyword>
<evidence type="ECO:0000256" key="2">
    <source>
        <dbReference type="ARBA" id="ARBA00004922"/>
    </source>
</evidence>
<evidence type="ECO:0000313" key="16">
    <source>
        <dbReference type="EMBL" id="CEP16638.1"/>
    </source>
</evidence>
<dbReference type="GO" id="GO:0006488">
    <property type="term" value="P:dolichol-linked oligosaccharide biosynthetic process"/>
    <property type="evidence" value="ECO:0007669"/>
    <property type="project" value="InterPro"/>
</dbReference>
<dbReference type="EC" id="2.4.1.256" evidence="4"/>
<evidence type="ECO:0000256" key="11">
    <source>
        <dbReference type="ARBA" id="ARBA00023136"/>
    </source>
</evidence>
<evidence type="ECO:0000256" key="8">
    <source>
        <dbReference type="ARBA" id="ARBA00022692"/>
    </source>
</evidence>
<dbReference type="Pfam" id="PF04922">
    <property type="entry name" value="DIE2_ALG10"/>
    <property type="match status" value="1"/>
</dbReference>
<evidence type="ECO:0000256" key="3">
    <source>
        <dbReference type="ARBA" id="ARBA00010600"/>
    </source>
</evidence>
<name>A0A0B7NMR0_9FUNG</name>
<keyword evidence="10 15" id="KW-1133">Transmembrane helix</keyword>
<evidence type="ECO:0000256" key="7">
    <source>
        <dbReference type="ARBA" id="ARBA00022679"/>
    </source>
</evidence>
<dbReference type="InterPro" id="IPR016900">
    <property type="entry name" value="Alg10"/>
</dbReference>
<evidence type="ECO:0000256" key="4">
    <source>
        <dbReference type="ARBA" id="ARBA00011967"/>
    </source>
</evidence>
<evidence type="ECO:0000256" key="6">
    <source>
        <dbReference type="ARBA" id="ARBA00022676"/>
    </source>
</evidence>
<dbReference type="GO" id="GO:0106073">
    <property type="term" value="F:dolichyl pyrophosphate Glc2Man9GlcNAc2 alpha-1,2-glucosyltransferase activity"/>
    <property type="evidence" value="ECO:0007669"/>
    <property type="project" value="UniProtKB-EC"/>
</dbReference>
<evidence type="ECO:0000256" key="10">
    <source>
        <dbReference type="ARBA" id="ARBA00022989"/>
    </source>
</evidence>
<gene>
    <name evidence="16" type="primary">PARPA_10910.1 scaffold 41991</name>
</gene>
<comment type="function">
    <text evidence="13">Dol-P-Glc:Glc(2)Man(9)GlcNAc(2)-PP-Dol alpha-1,2-glucosyltransferase that operates in the biosynthetic pathway of dolichol-linked oligosaccharides, the glycan precursors employed in protein asparagine (N)-glycosylation. The assembly of dolichol-linked oligosaccharides begins on the cytosolic side of the endoplasmic reticulum membrane and finishes in its lumen. The sequential addition of sugars to dolichol pyrophosphate produces dolichol-linked oligosaccharides containing fourteen sugars, including two GlcNAcs, nine mannoses and three glucoses. Once assembled, the oligosaccharide is transferred from the lipid to nascent proteins by oligosaccharyltransferases. In the lumen of the endoplasmic reticulum, adds the third and last glucose residue from dolichyl phosphate glucose (Dol-P-Glc) onto the lipid-linked oligosaccharide intermediate Glc(2)Man(9)GlcNAc(2)-PP-Dol to produce Glc(3)Man(9)GlcNAc(2)-PP-Dol.</text>
</comment>
<protein>
    <recommendedName>
        <fullName evidence="5">Dol-P-Glc:Glc(2)Man(9)GlcNAc(2)-PP-Dol alpha-1,2-glucosyltransferase</fullName>
        <ecNumber evidence="4">2.4.1.256</ecNumber>
    </recommendedName>
    <alternativeName>
        <fullName evidence="12">Asparagine-linked glycosylation protein 10</fullName>
    </alternativeName>
</protein>
<comment type="similarity">
    <text evidence="3">Belongs to the ALG10 glucosyltransferase family.</text>
</comment>
<evidence type="ECO:0000256" key="9">
    <source>
        <dbReference type="ARBA" id="ARBA00022824"/>
    </source>
</evidence>
<dbReference type="PANTHER" id="PTHR12989:SF10">
    <property type="entry name" value="DOL-P-GLC:GLC(2)MAN(9)GLCNAC(2)-PP-DOL ALPHA-1,2-GLUCOSYLTRANSFERASE-RELATED"/>
    <property type="match status" value="1"/>
</dbReference>
<keyword evidence="6" id="KW-0328">Glycosyltransferase</keyword>
<feature type="transmembrane region" description="Helical" evidence="15">
    <location>
        <begin position="98"/>
        <end position="117"/>
    </location>
</feature>
<keyword evidence="17" id="KW-1185">Reference proteome</keyword>
<comment type="subcellular location">
    <subcellularLocation>
        <location evidence="1">Endoplasmic reticulum membrane</location>
        <topology evidence="1">Multi-pass membrane protein</topology>
    </subcellularLocation>
</comment>
<feature type="transmembrane region" description="Helical" evidence="15">
    <location>
        <begin position="172"/>
        <end position="190"/>
    </location>
</feature>
<keyword evidence="8 15" id="KW-0812">Transmembrane</keyword>
<evidence type="ECO:0000256" key="15">
    <source>
        <dbReference type="SAM" id="Phobius"/>
    </source>
</evidence>
<dbReference type="Proteomes" id="UP000054107">
    <property type="component" value="Unassembled WGS sequence"/>
</dbReference>
<accession>A0A0B7NMR0</accession>
<evidence type="ECO:0000313" key="17">
    <source>
        <dbReference type="Proteomes" id="UP000054107"/>
    </source>
</evidence>
<reference evidence="16 17" key="1">
    <citation type="submission" date="2014-09" db="EMBL/GenBank/DDBJ databases">
        <authorList>
            <person name="Ellenberger Sabrina"/>
        </authorList>
    </citation>
    <scope>NUCLEOTIDE SEQUENCE [LARGE SCALE GENOMIC DNA]</scope>
    <source>
        <strain evidence="16 17">CBS 412.66</strain>
    </source>
</reference>
<comment type="catalytic activity">
    <reaction evidence="14">
        <text>an alpha-D-Glc-(1-&gt;3)-alpha-D-Glc-(1-&gt;3)-alpha-D-Man-(1-&gt;2)-alpha-D-Man-(1-&gt;2)-alpha-D-Man-(1-&gt;3)-[alpha-D-Man-(1-&gt;2)-alpha-D-Man-(1-&gt;3)-[alpha-D-Man-(1-&gt;2)-alpha-D-Man-(1-&gt;6)]-alpha-D-Man-(1-&gt;6)]-beta-D-Man-(1-&gt;4)-beta-D-GlcNAc-(1-&gt;4)-alpha-D-GlcNAc-diphospho-di-trans,poly-cis-dolichol + a di-trans,poly-cis-dolichyl beta-D-glucosyl phosphate = a alpha-D-Glc-(1-&gt;2)-alpha-D-Glc-(1-&gt;3)-alpha-D-Glc-(1-&gt;3)-alpha-D-Man-(1-&gt;2)-alpha-D-Man-(1-&gt;2)-alpha-D-Man-(1-&gt;3)-[alpha-D-Man-(1-&gt;2)-alpha-D-Man-(1-&gt;3)-[alpha-D-Man-(1-&gt;2)-alpha-D-Man-(1-&gt;6)]-alpha-D-Man-(1-&gt;6)]-beta-D-Man-(1-&gt;4)-beta-D-GlcNAc-(1-&gt;4)-alpha-D-GlcNAc-diphospho-di-trans,poly-cis-dolichol + a di-trans,poly-cis-dolichyl phosphate + H(+)</text>
        <dbReference type="Rhea" id="RHEA:29543"/>
        <dbReference type="Rhea" id="RHEA-COMP:19498"/>
        <dbReference type="Rhea" id="RHEA-COMP:19502"/>
        <dbReference type="Rhea" id="RHEA-COMP:19512"/>
        <dbReference type="Rhea" id="RHEA-COMP:19522"/>
        <dbReference type="ChEBI" id="CHEBI:15378"/>
        <dbReference type="ChEBI" id="CHEBI:57525"/>
        <dbReference type="ChEBI" id="CHEBI:57683"/>
        <dbReference type="ChEBI" id="CHEBI:132522"/>
        <dbReference type="ChEBI" id="CHEBI:132523"/>
        <dbReference type="EC" id="2.4.1.256"/>
    </reaction>
    <physiologicalReaction direction="left-to-right" evidence="14">
        <dbReference type="Rhea" id="RHEA:29544"/>
    </physiologicalReaction>
</comment>
<feature type="transmembrane region" description="Helical" evidence="15">
    <location>
        <begin position="245"/>
        <end position="263"/>
    </location>
</feature>
<evidence type="ECO:0000256" key="5">
    <source>
        <dbReference type="ARBA" id="ARBA00018512"/>
    </source>
</evidence>
<dbReference type="GO" id="GO:0005789">
    <property type="term" value="C:endoplasmic reticulum membrane"/>
    <property type="evidence" value="ECO:0007669"/>
    <property type="project" value="UniProtKB-SubCell"/>
</dbReference>